<dbReference type="InterPro" id="IPR031606">
    <property type="entry name" value="Kch1/2"/>
</dbReference>
<accession>G3JHS9</accession>
<dbReference type="PANTHER" id="PTHR36424:SF1">
    <property type="entry name" value="LOW AFFINITY K(+) TRANSPORTER 1-RELATED"/>
    <property type="match status" value="1"/>
</dbReference>
<evidence type="ECO:0008006" key="6">
    <source>
        <dbReference type="Google" id="ProtNLM"/>
    </source>
</evidence>
<dbReference type="Pfam" id="PF16944">
    <property type="entry name" value="KCH"/>
    <property type="match status" value="1"/>
</dbReference>
<dbReference type="KEGG" id="cmt:CCM_05091"/>
<dbReference type="OrthoDB" id="2128042at2759"/>
<feature type="signal peptide" evidence="3">
    <location>
        <begin position="1"/>
        <end position="20"/>
    </location>
</feature>
<dbReference type="HOGENOM" id="CLU_007968_1_1_1"/>
<dbReference type="GO" id="GO:0015079">
    <property type="term" value="F:potassium ion transmembrane transporter activity"/>
    <property type="evidence" value="ECO:0007669"/>
    <property type="project" value="InterPro"/>
</dbReference>
<feature type="transmembrane region" description="Helical" evidence="2">
    <location>
        <begin position="341"/>
        <end position="369"/>
    </location>
</feature>
<gene>
    <name evidence="4" type="ORF">CCM_05091</name>
</gene>
<evidence type="ECO:0000313" key="5">
    <source>
        <dbReference type="Proteomes" id="UP000001610"/>
    </source>
</evidence>
<dbReference type="RefSeq" id="XP_006670300.1">
    <property type="nucleotide sequence ID" value="XM_006670237.1"/>
</dbReference>
<keyword evidence="2" id="KW-1133">Transmembrane helix</keyword>
<keyword evidence="2" id="KW-0812">Transmembrane</keyword>
<dbReference type="eggNOG" id="ENOG502QVFG">
    <property type="taxonomic scope" value="Eukaryota"/>
</dbReference>
<dbReference type="Proteomes" id="UP000001610">
    <property type="component" value="Unassembled WGS sequence"/>
</dbReference>
<evidence type="ECO:0000256" key="2">
    <source>
        <dbReference type="SAM" id="Phobius"/>
    </source>
</evidence>
<dbReference type="STRING" id="983644.G3JHS9"/>
<dbReference type="AlphaFoldDB" id="G3JHS9"/>
<proteinExistence type="predicted"/>
<name>G3JHS9_CORMM</name>
<evidence type="ECO:0000313" key="4">
    <source>
        <dbReference type="EMBL" id="EGX90935.1"/>
    </source>
</evidence>
<organism evidence="4 5">
    <name type="scientific">Cordyceps militaris (strain CM01)</name>
    <name type="common">Caterpillar fungus</name>
    <dbReference type="NCBI Taxonomy" id="983644"/>
    <lineage>
        <taxon>Eukaryota</taxon>
        <taxon>Fungi</taxon>
        <taxon>Dikarya</taxon>
        <taxon>Ascomycota</taxon>
        <taxon>Pezizomycotina</taxon>
        <taxon>Sordariomycetes</taxon>
        <taxon>Hypocreomycetidae</taxon>
        <taxon>Hypocreales</taxon>
        <taxon>Cordycipitaceae</taxon>
        <taxon>Cordyceps</taxon>
    </lineage>
</organism>
<evidence type="ECO:0000256" key="1">
    <source>
        <dbReference type="SAM" id="MobiDB-lite"/>
    </source>
</evidence>
<keyword evidence="5" id="KW-1185">Reference proteome</keyword>
<feature type="chain" id="PRO_5003446151" description="Pheromone-regulated membrane protein" evidence="3">
    <location>
        <begin position="21"/>
        <end position="793"/>
    </location>
</feature>
<dbReference type="InParanoid" id="G3JHS9"/>
<feature type="compositionally biased region" description="Polar residues" evidence="1">
    <location>
        <begin position="727"/>
        <end position="743"/>
    </location>
</feature>
<feature type="compositionally biased region" description="Low complexity" evidence="1">
    <location>
        <begin position="617"/>
        <end position="628"/>
    </location>
</feature>
<feature type="compositionally biased region" description="Polar residues" evidence="1">
    <location>
        <begin position="639"/>
        <end position="673"/>
    </location>
</feature>
<dbReference type="PANTHER" id="PTHR36424">
    <property type="entry name" value="PHEROMONE-REGULATED MEMBRANE PROTEIN 6"/>
    <property type="match status" value="1"/>
</dbReference>
<dbReference type="GeneID" id="18167111"/>
<feature type="region of interest" description="Disordered" evidence="1">
    <location>
        <begin position="448"/>
        <end position="470"/>
    </location>
</feature>
<feature type="transmembrane region" description="Helical" evidence="2">
    <location>
        <begin position="197"/>
        <end position="215"/>
    </location>
</feature>
<feature type="region of interest" description="Disordered" evidence="1">
    <location>
        <begin position="507"/>
        <end position="528"/>
    </location>
</feature>
<feature type="region of interest" description="Disordered" evidence="1">
    <location>
        <begin position="555"/>
        <end position="793"/>
    </location>
</feature>
<feature type="compositionally biased region" description="Basic and acidic residues" evidence="1">
    <location>
        <begin position="783"/>
        <end position="793"/>
    </location>
</feature>
<keyword evidence="2" id="KW-0472">Membrane</keyword>
<dbReference type="GO" id="GO:0005886">
    <property type="term" value="C:plasma membrane"/>
    <property type="evidence" value="ECO:0007669"/>
    <property type="project" value="InterPro"/>
</dbReference>
<dbReference type="EMBL" id="JH126402">
    <property type="protein sequence ID" value="EGX90935.1"/>
    <property type="molecule type" value="Genomic_DNA"/>
</dbReference>
<dbReference type="OMA" id="RWIFAGC"/>
<feature type="compositionally biased region" description="Pro residues" evidence="1">
    <location>
        <begin position="509"/>
        <end position="518"/>
    </location>
</feature>
<reference evidence="4 5" key="1">
    <citation type="journal article" date="2011" name="Genome Biol.">
        <title>Genome sequence of the insect pathogenic fungus Cordyceps militaris, a valued traditional Chinese medicine.</title>
        <authorList>
            <person name="Zheng P."/>
            <person name="Xia Y."/>
            <person name="Xiao G."/>
            <person name="Xiong C."/>
            <person name="Hu X."/>
            <person name="Zhang S."/>
            <person name="Zheng H."/>
            <person name="Huang Y."/>
            <person name="Zhou Y."/>
            <person name="Wang S."/>
            <person name="Zhao G.P."/>
            <person name="Liu X."/>
            <person name="St Leger R.J."/>
            <person name="Wang C."/>
        </authorList>
    </citation>
    <scope>NUCLEOTIDE SEQUENCE [LARGE SCALE GENOMIC DNA]</scope>
    <source>
        <strain evidence="4 5">CM01</strain>
    </source>
</reference>
<sequence length="793" mass="86726">MLIFFFFFTFSSSFTFPSFASWVAYPRPGIDASKQSTGDGWEMRCRNEKRPVGSPLTAGTPTANPLQKRRYDKAAARARALNRPGANQQLKPLTGVVSPSSTPTFELWMDDPGPVEVTVASARHTREFAEQKWDYINLKDFKATGCGTPFAYGYLWFSLILSIAVYSIDSFTAVQLIAFNRWSSAIRPAISFDVSKWIFFICIILSFINLGYEGIRATRVIKRNNIAESYLDPLAVRWESIRVGKAQGWRRFLVFAALTQSKKGAHYIALFTYFSFKSWIRVLVCSGPRQVINAFTLKSVYEAKLATKATSVDGAFLGFFDKVKVLAQEDYRQAVILSGMAFTFVIWAFALIFLLLAVLFYVFFLFHWIPRADGGLTGYCERKINAALLTIVTKRVNKALAKGEAKKFKAEAKAAKMTGETLQPERAATLPDFVALADDKLQGMPILNRSDTGNTLPPYQTRPNTPGGIELSSINRPAFARSETNGSSYSPTVPLMSAAADMGYGPVSTQPPLPPPQRPGTAMSQRSQVSAMAPLQRPGTATSQRGIAMGVIQQRPGTANSQHSQAPRPGTGNQYPYSNTPTHMPVVGEESYQGLGQPTLPQLSIAGPTARYGLGPSSSQRSVGSSQDGSERGFRQGVGNATPQAQSTQRQFQPYNPNSSARQQGPPTANLYSAEQYGNPIHPPVRSATAASAPPGGPMYSPQRSVTAPVPSRAATTDPYIQRGLPPQNSSFAPIQRSNTSDEFANGVWVPPSQRNRSGPQPGNGGWVSPSQRNTPPAYDLEAQYKDGQRNQY</sequence>
<evidence type="ECO:0000256" key="3">
    <source>
        <dbReference type="SAM" id="SignalP"/>
    </source>
</evidence>
<protein>
    <recommendedName>
        <fullName evidence="6">Pheromone-regulated membrane protein</fullName>
    </recommendedName>
</protein>
<keyword evidence="3" id="KW-0732">Signal</keyword>
<feature type="compositionally biased region" description="Polar residues" evidence="1">
    <location>
        <begin position="555"/>
        <end position="582"/>
    </location>
</feature>
<dbReference type="VEuPathDB" id="FungiDB:CCM_05091"/>
<feature type="compositionally biased region" description="Polar residues" evidence="1">
    <location>
        <begin position="449"/>
        <end position="464"/>
    </location>
</feature>